<keyword evidence="1" id="KW-0732">Signal</keyword>
<protein>
    <recommendedName>
        <fullName evidence="4">Secreted protein</fullName>
    </recommendedName>
</protein>
<evidence type="ECO:0000313" key="2">
    <source>
        <dbReference type="EMBL" id="KAK9820371.1"/>
    </source>
</evidence>
<name>A0AAW1QGJ2_9CHLO</name>
<evidence type="ECO:0008006" key="4">
    <source>
        <dbReference type="Google" id="ProtNLM"/>
    </source>
</evidence>
<feature type="chain" id="PRO_5043564915" description="Secreted protein" evidence="1">
    <location>
        <begin position="17"/>
        <end position="68"/>
    </location>
</feature>
<evidence type="ECO:0000256" key="1">
    <source>
        <dbReference type="SAM" id="SignalP"/>
    </source>
</evidence>
<dbReference type="Proteomes" id="UP001489004">
    <property type="component" value="Unassembled WGS sequence"/>
</dbReference>
<proteinExistence type="predicted"/>
<feature type="signal peptide" evidence="1">
    <location>
        <begin position="1"/>
        <end position="16"/>
    </location>
</feature>
<dbReference type="AlphaFoldDB" id="A0AAW1QGJ2"/>
<gene>
    <name evidence="2" type="ORF">WJX72_009575</name>
</gene>
<comment type="caution">
    <text evidence="2">The sequence shown here is derived from an EMBL/GenBank/DDBJ whole genome shotgun (WGS) entry which is preliminary data.</text>
</comment>
<organism evidence="2 3">
    <name type="scientific">[Myrmecia] bisecta</name>
    <dbReference type="NCBI Taxonomy" id="41462"/>
    <lineage>
        <taxon>Eukaryota</taxon>
        <taxon>Viridiplantae</taxon>
        <taxon>Chlorophyta</taxon>
        <taxon>core chlorophytes</taxon>
        <taxon>Trebouxiophyceae</taxon>
        <taxon>Trebouxiales</taxon>
        <taxon>Trebouxiaceae</taxon>
        <taxon>Myrmecia</taxon>
    </lineage>
</organism>
<sequence>MRSSLSVVACLRCVLCQVLHASLEFCCARIVDLLSSSRGTPTQFPSSNYQQHWWRPRLLSPARAVAAT</sequence>
<reference evidence="2 3" key="1">
    <citation type="journal article" date="2024" name="Nat. Commun.">
        <title>Phylogenomics reveals the evolutionary origins of lichenization in chlorophyte algae.</title>
        <authorList>
            <person name="Puginier C."/>
            <person name="Libourel C."/>
            <person name="Otte J."/>
            <person name="Skaloud P."/>
            <person name="Haon M."/>
            <person name="Grisel S."/>
            <person name="Petersen M."/>
            <person name="Berrin J.G."/>
            <person name="Delaux P.M."/>
            <person name="Dal Grande F."/>
            <person name="Keller J."/>
        </authorList>
    </citation>
    <scope>NUCLEOTIDE SEQUENCE [LARGE SCALE GENOMIC DNA]</scope>
    <source>
        <strain evidence="2 3">SAG 2043</strain>
    </source>
</reference>
<dbReference type="EMBL" id="JALJOR010000003">
    <property type="protein sequence ID" value="KAK9820371.1"/>
    <property type="molecule type" value="Genomic_DNA"/>
</dbReference>
<evidence type="ECO:0000313" key="3">
    <source>
        <dbReference type="Proteomes" id="UP001489004"/>
    </source>
</evidence>
<keyword evidence="3" id="KW-1185">Reference proteome</keyword>
<accession>A0AAW1QGJ2</accession>